<proteinExistence type="predicted"/>
<dbReference type="EMBL" id="MCOG01000184">
    <property type="protein sequence ID" value="ORY28675.1"/>
    <property type="molecule type" value="Genomic_DNA"/>
</dbReference>
<dbReference type="OrthoDB" id="6347013at2759"/>
<reference evidence="2 3" key="1">
    <citation type="submission" date="2016-08" db="EMBL/GenBank/DDBJ databases">
        <title>A Parts List for Fungal Cellulosomes Revealed by Comparative Genomics.</title>
        <authorList>
            <consortium name="DOE Joint Genome Institute"/>
            <person name="Haitjema C.H."/>
            <person name="Gilmore S.P."/>
            <person name="Henske J.K."/>
            <person name="Solomon K.V."/>
            <person name="De Groot R."/>
            <person name="Kuo A."/>
            <person name="Mondo S.J."/>
            <person name="Salamov A.A."/>
            <person name="Labutti K."/>
            <person name="Zhao Z."/>
            <person name="Chiniquy J."/>
            <person name="Barry K."/>
            <person name="Brewer H.M."/>
            <person name="Purvine S.O."/>
            <person name="Wright A.T."/>
            <person name="Boxma B."/>
            <person name="Van Alen T."/>
            <person name="Hackstein J.H."/>
            <person name="Baker S.E."/>
            <person name="Grigoriev I.V."/>
            <person name="O'Malley M.A."/>
        </authorList>
    </citation>
    <scope>NUCLEOTIDE SEQUENCE [LARGE SCALE GENOMIC DNA]</scope>
    <source>
        <strain evidence="2 3">G1</strain>
    </source>
</reference>
<dbReference type="STRING" id="1754190.A0A1Y2B3L1"/>
<evidence type="ECO:0000313" key="3">
    <source>
        <dbReference type="Proteomes" id="UP000193920"/>
    </source>
</evidence>
<keyword evidence="3" id="KW-1185">Reference proteome</keyword>
<organism evidence="2 3">
    <name type="scientific">Neocallimastix californiae</name>
    <dbReference type="NCBI Taxonomy" id="1754190"/>
    <lineage>
        <taxon>Eukaryota</taxon>
        <taxon>Fungi</taxon>
        <taxon>Fungi incertae sedis</taxon>
        <taxon>Chytridiomycota</taxon>
        <taxon>Chytridiomycota incertae sedis</taxon>
        <taxon>Neocallimastigomycetes</taxon>
        <taxon>Neocallimastigales</taxon>
        <taxon>Neocallimastigaceae</taxon>
        <taxon>Neocallimastix</taxon>
    </lineage>
</organism>
<comment type="caution">
    <text evidence="2">The sequence shown here is derived from an EMBL/GenBank/DDBJ whole genome shotgun (WGS) entry which is preliminary data.</text>
</comment>
<evidence type="ECO:0000259" key="1">
    <source>
        <dbReference type="Pfam" id="PF08840"/>
    </source>
</evidence>
<dbReference type="Gene3D" id="3.40.50.1820">
    <property type="entry name" value="alpha/beta hydrolase"/>
    <property type="match status" value="1"/>
</dbReference>
<dbReference type="Proteomes" id="UP000193920">
    <property type="component" value="Unassembled WGS sequence"/>
</dbReference>
<dbReference type="InterPro" id="IPR014940">
    <property type="entry name" value="BAAT_C"/>
</dbReference>
<name>A0A1Y2B3L1_9FUNG</name>
<dbReference type="PANTHER" id="PTHR10824">
    <property type="entry name" value="ACYL-COENZYME A THIOESTERASE-RELATED"/>
    <property type="match status" value="1"/>
</dbReference>
<dbReference type="Pfam" id="PF08840">
    <property type="entry name" value="BAAT_C"/>
    <property type="match status" value="1"/>
</dbReference>
<dbReference type="GO" id="GO:0006637">
    <property type="term" value="P:acyl-CoA metabolic process"/>
    <property type="evidence" value="ECO:0007669"/>
    <property type="project" value="TreeGrafter"/>
</dbReference>
<protein>
    <recommendedName>
        <fullName evidence="1">BAAT/Acyl-CoA thioester hydrolase C-terminal domain-containing protein</fullName>
    </recommendedName>
</protein>
<dbReference type="SUPFAM" id="SSF53474">
    <property type="entry name" value="alpha/beta-Hydrolases"/>
    <property type="match status" value="1"/>
</dbReference>
<dbReference type="GO" id="GO:0047617">
    <property type="term" value="F:fatty acyl-CoA hydrolase activity"/>
    <property type="evidence" value="ECO:0007669"/>
    <property type="project" value="TreeGrafter"/>
</dbReference>
<gene>
    <name evidence="2" type="ORF">LY90DRAFT_674078</name>
</gene>
<accession>A0A1Y2B3L1</accession>
<dbReference type="AlphaFoldDB" id="A0A1Y2B3L1"/>
<dbReference type="PANTHER" id="PTHR10824:SF4">
    <property type="entry name" value="ACYL-COENZYME A THIOESTERASE 1-LIKE"/>
    <property type="match status" value="1"/>
</dbReference>
<evidence type="ECO:0000313" key="2">
    <source>
        <dbReference type="EMBL" id="ORY28675.1"/>
    </source>
</evidence>
<dbReference type="GO" id="GO:0006631">
    <property type="term" value="P:fatty acid metabolic process"/>
    <property type="evidence" value="ECO:0007669"/>
    <property type="project" value="TreeGrafter"/>
</dbReference>
<sequence length="264" mass="30327">MTEKKANFTIKEDGFHGELCESKEEQNQNPNKIIIICSGSDGDVESSKKCSKYLSEQGINTLALGYEKIGLWGISMGSIYVLLSACYFPDLISLVIAASPCYFVVQAMDSKKDILFDASAYSYKGKDIPYEPYTVKMSLFKCLFESIKHFEPNFSFLYNDLMGNVSEEHIIPVEKMKAQVLLFSGKLDSIWPSTQSGEIIMERLKEKNYQYPYEHIICEYGGHLMTPCTTKLDKLMKANRKYPKETDQYRKEHLEKLIKTINEW</sequence>
<feature type="domain" description="BAAT/Acyl-CoA thioester hydrolase C-terminal" evidence="1">
    <location>
        <begin position="67"/>
        <end position="227"/>
    </location>
</feature>
<dbReference type="InterPro" id="IPR029058">
    <property type="entry name" value="AB_hydrolase_fold"/>
</dbReference>